<dbReference type="EMBL" id="JAVBID010000010">
    <property type="protein sequence ID" value="MDV2424469.1"/>
    <property type="molecule type" value="Genomic_DNA"/>
</dbReference>
<dbReference type="Proteomes" id="UP001185631">
    <property type="component" value="Unassembled WGS sequence"/>
</dbReference>
<organism evidence="1 2">
    <name type="scientific">Corynebacterium curieae</name>
    <dbReference type="NCBI Taxonomy" id="2913500"/>
    <lineage>
        <taxon>Bacteria</taxon>
        <taxon>Bacillati</taxon>
        <taxon>Actinomycetota</taxon>
        <taxon>Actinomycetes</taxon>
        <taxon>Mycobacteriales</taxon>
        <taxon>Corynebacteriaceae</taxon>
        <taxon>Corynebacterium</taxon>
    </lineage>
</organism>
<proteinExistence type="predicted"/>
<evidence type="ECO:0000313" key="2">
    <source>
        <dbReference type="Proteomes" id="UP001185631"/>
    </source>
</evidence>
<name>A0ABU3W8T8_9CORY</name>
<protein>
    <submittedName>
        <fullName evidence="1">Uncharacterized protein</fullName>
    </submittedName>
</protein>
<accession>A0ABU3W8T8</accession>
<evidence type="ECO:0000313" key="1">
    <source>
        <dbReference type="EMBL" id="MDV2424469.1"/>
    </source>
</evidence>
<comment type="caution">
    <text evidence="1">The sequence shown here is derived from an EMBL/GenBank/DDBJ whole genome shotgun (WGS) entry which is preliminary data.</text>
</comment>
<dbReference type="RefSeq" id="WP_255632127.1">
    <property type="nucleotide sequence ID" value="NZ_JAKMUU010000006.1"/>
</dbReference>
<sequence>MENLSSTLNFAFDIFGGLFNAAYTLIEPLTEVAKGASQLIGMFA</sequence>
<keyword evidence="2" id="KW-1185">Reference proteome</keyword>
<gene>
    <name evidence="1" type="ORF">RAE13_08620</name>
</gene>
<reference evidence="1 2" key="1">
    <citation type="submission" date="2023-08" db="EMBL/GenBank/DDBJ databases">
        <title>Genomic characterization of the C. tuberculostearicum species complex, a ubiquitous member of the human skin microbiome.</title>
        <authorList>
            <person name="Ahmed N."/>
            <person name="Deming C."/>
            <person name="Conlan S."/>
            <person name="Segre J."/>
        </authorList>
    </citation>
    <scope>NUCLEOTIDE SEQUENCE [LARGE SCALE GENOMIC DNA]</scope>
    <source>
        <strain evidence="1 2">CTNIH19</strain>
    </source>
</reference>